<dbReference type="EMBL" id="JQED01000003">
    <property type="protein sequence ID" value="KGJ95266.1"/>
    <property type="molecule type" value="Genomic_DNA"/>
</dbReference>
<protein>
    <recommendedName>
        <fullName evidence="4">Surface antigen domain-containing protein</fullName>
    </recommendedName>
</protein>
<feature type="coiled-coil region" evidence="1">
    <location>
        <begin position="104"/>
        <end position="131"/>
    </location>
</feature>
<sequence length="306" mass="34030" precursor="true">MVKQFSYSQALLALAIALLALSLFKFTMHVPAIISAIEKTTTTVDLVSPKVDDIVSEVALVRIEVSKVRNLVSQQTPAILSQVEATLPVVQQVIVESEYYSRQLPRLLDQIANIEQQVEELQASMPAILKRVDDVVITTNNTTEEVARWRPHSTHYLKEIELSREYIPEYLSRIENTVADAKTVGSEASSGLVSGFFKGVINLPFEVVSGLTGIVDADSRSAKYLTARDIALMQEKVVALLNDSNQTKSVWQNVESGNRGTIIKGKKTTKNKQQCLMVTFNNSFGDEKETLKELMCINDKGLWKVI</sequence>
<reference evidence="2 3" key="1">
    <citation type="submission" date="2014-08" db="EMBL/GenBank/DDBJ databases">
        <title>Genomic and Phenotypic Diversity of Colwellia psychrerythraea strains from Disparate Marine Basins.</title>
        <authorList>
            <person name="Techtmann S.M."/>
            <person name="Stelling S.C."/>
            <person name="Utturkar S.M."/>
            <person name="Alshibli N."/>
            <person name="Harris A."/>
            <person name="Brown S.D."/>
            <person name="Hazen T.C."/>
        </authorList>
    </citation>
    <scope>NUCLEOTIDE SEQUENCE [LARGE SCALE GENOMIC DNA]</scope>
    <source>
        <strain evidence="2 3">ND2E</strain>
    </source>
</reference>
<dbReference type="AlphaFoldDB" id="A0A099KXE5"/>
<keyword evidence="1" id="KW-0175">Coiled coil</keyword>
<organism evidence="2 3">
    <name type="scientific">Colwellia psychrerythraea</name>
    <name type="common">Vibrio psychroerythus</name>
    <dbReference type="NCBI Taxonomy" id="28229"/>
    <lineage>
        <taxon>Bacteria</taxon>
        <taxon>Pseudomonadati</taxon>
        <taxon>Pseudomonadota</taxon>
        <taxon>Gammaproteobacteria</taxon>
        <taxon>Alteromonadales</taxon>
        <taxon>Colwelliaceae</taxon>
        <taxon>Colwellia</taxon>
    </lineage>
</organism>
<comment type="caution">
    <text evidence="2">The sequence shown here is derived from an EMBL/GenBank/DDBJ whole genome shotgun (WGS) entry which is preliminary data.</text>
</comment>
<evidence type="ECO:0008006" key="4">
    <source>
        <dbReference type="Google" id="ProtNLM"/>
    </source>
</evidence>
<evidence type="ECO:0000256" key="1">
    <source>
        <dbReference type="SAM" id="Coils"/>
    </source>
</evidence>
<dbReference type="OrthoDB" id="6223698at2"/>
<gene>
    <name evidence="2" type="ORF">ND2E_1048</name>
</gene>
<dbReference type="Proteomes" id="UP000029843">
    <property type="component" value="Unassembled WGS sequence"/>
</dbReference>
<accession>A0A099KXE5</accession>
<name>A0A099KXE5_COLPS</name>
<dbReference type="PATRIC" id="fig|28229.4.peg.34"/>
<proteinExistence type="predicted"/>
<dbReference type="RefSeq" id="WP_033091853.1">
    <property type="nucleotide sequence ID" value="NZ_JQED01000003.1"/>
</dbReference>
<evidence type="ECO:0000313" key="2">
    <source>
        <dbReference type="EMBL" id="KGJ95266.1"/>
    </source>
</evidence>
<evidence type="ECO:0000313" key="3">
    <source>
        <dbReference type="Proteomes" id="UP000029843"/>
    </source>
</evidence>